<reference evidence="2 3" key="1">
    <citation type="submission" date="2016-05" db="EMBL/GenBank/DDBJ databases">
        <title>Draft genome sequence of Pediococcus parvulus 2.6, a probiotic beta-glucan producer strain.</title>
        <authorList>
            <person name="Mohedano M.L."/>
            <person name="Perez-Ramos A."/>
            <person name="Duenas M.T."/>
            <person name="Lamontanara A."/>
            <person name="Orru L."/>
            <person name="Spano G."/>
            <person name="Capozzi V."/>
            <person name="Lopez P."/>
        </authorList>
    </citation>
    <scope>NUCLEOTIDE SEQUENCE [LARGE SCALE GENOMIC DNA]</scope>
    <source>
        <strain evidence="2 3">2.6</strain>
    </source>
</reference>
<evidence type="ECO:0000313" key="4">
    <source>
        <dbReference type="Proteomes" id="UP001275867"/>
    </source>
</evidence>
<dbReference type="RefSeq" id="WP_068808381.1">
    <property type="nucleotide sequence ID" value="NZ_LXND01000088.1"/>
</dbReference>
<sequence>MKKIIKVGSLSLLIGLFLSLVGWKMNGFQSMTIDQHYLPRIVKIGKKTTNLSSFTSIKGDINNYNVHIKTGKNYKIHYQGQSQANPIYRIKNNQLIIKQTGKLYNAVVHKSYVPNVLTITVPKNSNLNQLDWKITGDNLTLEHLNIKQVKLRIKNGYFWAYNSTLGQTDFNSFGKLAGNVSLHQVKLLNGASFKQEGTFRMFGGSFKGIVKIYNSGYFNHLYGLSKKDGYTLKTGSSDAYNNWYGFKTTKTITKNPHSKNQIELYNKYFENVVDHQ</sequence>
<dbReference type="Proteomes" id="UP000077280">
    <property type="component" value="Unassembled WGS sequence"/>
</dbReference>
<comment type="caution">
    <text evidence="1">The sequence shown here is derived from an EMBL/GenBank/DDBJ whole genome shotgun (WGS) entry which is preliminary data.</text>
</comment>
<dbReference type="Proteomes" id="UP001275867">
    <property type="component" value="Unassembled WGS sequence"/>
</dbReference>
<dbReference type="Gene3D" id="2.160.20.120">
    <property type="match status" value="1"/>
</dbReference>
<dbReference type="EMBL" id="WERX01000011">
    <property type="protein sequence ID" value="MDV7694167.1"/>
    <property type="molecule type" value="Genomic_DNA"/>
</dbReference>
<protein>
    <submittedName>
        <fullName evidence="1">DUF4097 family beta strand repeat protein</fullName>
    </submittedName>
</protein>
<accession>A0AAP5TEF3</accession>
<dbReference type="EMBL" id="LXND01000088">
    <property type="protein sequence ID" value="OAD63111.1"/>
    <property type="molecule type" value="Genomic_DNA"/>
</dbReference>
<name>A0AAP5TEF3_9LACO</name>
<evidence type="ECO:0000313" key="3">
    <source>
        <dbReference type="Proteomes" id="UP000077280"/>
    </source>
</evidence>
<dbReference type="AlphaFoldDB" id="A0AAP5TEF3"/>
<proteinExistence type="predicted"/>
<evidence type="ECO:0000313" key="1">
    <source>
        <dbReference type="EMBL" id="MDV7694167.1"/>
    </source>
</evidence>
<gene>
    <name evidence="2" type="ORF">A7K95_10425</name>
    <name evidence="1" type="ORF">GA842_04550</name>
</gene>
<evidence type="ECO:0000313" key="2">
    <source>
        <dbReference type="EMBL" id="OAD63111.1"/>
    </source>
</evidence>
<keyword evidence="3" id="KW-1185">Reference proteome</keyword>
<reference evidence="1" key="2">
    <citation type="submission" date="2019-10" db="EMBL/GenBank/DDBJ databases">
        <title>Malate fermentation in French cider.</title>
        <authorList>
            <person name="Cousin F.J."/>
            <person name="Medina Fernandez S."/>
            <person name="Misery B."/>
            <person name="Laplace J.-M."/>
            <person name="Cretenet M."/>
        </authorList>
    </citation>
    <scope>NUCLEOTIDE SEQUENCE</scope>
    <source>
        <strain evidence="1">UCMA15901</strain>
    </source>
</reference>
<organism evidence="1 4">
    <name type="scientific">Pediococcus parvulus</name>
    <dbReference type="NCBI Taxonomy" id="54062"/>
    <lineage>
        <taxon>Bacteria</taxon>
        <taxon>Bacillati</taxon>
        <taxon>Bacillota</taxon>
        <taxon>Bacilli</taxon>
        <taxon>Lactobacillales</taxon>
        <taxon>Lactobacillaceae</taxon>
        <taxon>Pediococcus</taxon>
    </lineage>
</organism>